<evidence type="ECO:0000313" key="1">
    <source>
        <dbReference type="EMBL" id="TDK49646.1"/>
    </source>
</evidence>
<dbReference type="InterPro" id="IPR027417">
    <property type="entry name" value="P-loop_NTPase"/>
</dbReference>
<accession>A0A4R5VD73</accession>
<keyword evidence="2" id="KW-1185">Reference proteome</keyword>
<comment type="caution">
    <text evidence="1">The sequence shown here is derived from an EMBL/GenBank/DDBJ whole genome shotgun (WGS) entry which is preliminary data.</text>
</comment>
<organism evidence="1 2">
    <name type="scientific">Antarcticimicrobium luteum</name>
    <dbReference type="NCBI Taxonomy" id="2547397"/>
    <lineage>
        <taxon>Bacteria</taxon>
        <taxon>Pseudomonadati</taxon>
        <taxon>Pseudomonadota</taxon>
        <taxon>Alphaproteobacteria</taxon>
        <taxon>Rhodobacterales</taxon>
        <taxon>Paracoccaceae</taxon>
        <taxon>Antarcticimicrobium</taxon>
    </lineage>
</organism>
<dbReference type="Gene3D" id="3.30.420.240">
    <property type="match status" value="1"/>
</dbReference>
<evidence type="ECO:0000313" key="2">
    <source>
        <dbReference type="Proteomes" id="UP000295301"/>
    </source>
</evidence>
<evidence type="ECO:0008006" key="3">
    <source>
        <dbReference type="Google" id="ProtNLM"/>
    </source>
</evidence>
<sequence>MVSIVETMTDPQLFGPTFGGDSFAAWRALLGAFYGLPLDDDQLETFQTLTGREKAPVGAFDELWLAIGRRGGKSHAAALVATFEAAFKDHRAKLAPGEVATVMLLAADRAQARTLLRYVRGLFEHPMLKPLVARETAAGLELVNRSAIEVHTASHRAVRGYTLAAVVCDEIAFWHSDGARPDAEVIAALRPALVTLGGKLVAISSPYSKRGELWNSYRRHFGQDDSTRVLVAQAPSPAMNPTIPQHVIDDAMKDDAARASAEWLAQFRADIEQFLSVEVVTEAMRTEPLSLPPRSGLRYFAFVDPSGGGADEFTLAIGHAEDAGLIVVDQVVGRRGNPAAITGEFCDLLKEYRIGTVRGDRYAAEWSRTEFRRNGIAYLDAPGVRSELYLSMASALQAGRVELPPCEKLERQLVSLERRTTRGGRDIIDHPPGLHDDRGNAAAGLVATLAAQRRAPKILIGTYEHR</sequence>
<protein>
    <recommendedName>
        <fullName evidence="3">Terminase</fullName>
    </recommendedName>
</protein>
<dbReference type="OrthoDB" id="280696at2"/>
<dbReference type="Proteomes" id="UP000295301">
    <property type="component" value="Unassembled WGS sequence"/>
</dbReference>
<dbReference type="Gene3D" id="3.40.50.300">
    <property type="entry name" value="P-loop containing nucleotide triphosphate hydrolases"/>
    <property type="match status" value="1"/>
</dbReference>
<dbReference type="AlphaFoldDB" id="A0A4R5VD73"/>
<proteinExistence type="predicted"/>
<gene>
    <name evidence="1" type="ORF">E1832_08605</name>
</gene>
<name>A0A4R5VD73_9RHOB</name>
<reference evidence="1 2" key="1">
    <citation type="submission" date="2019-03" db="EMBL/GenBank/DDBJ databases">
        <title>Ruegeria lutea sp. nov., a novel strain, isolated from marine sediment, the Masan Bay, South Korea.</title>
        <authorList>
            <person name="Kim J."/>
            <person name="Kim D.-Y."/>
            <person name="Lee S.-S."/>
        </authorList>
    </citation>
    <scope>NUCLEOTIDE SEQUENCE [LARGE SCALE GENOMIC DNA]</scope>
    <source>
        <strain evidence="1 2">318-1</strain>
    </source>
</reference>
<dbReference type="EMBL" id="SMUV01000061">
    <property type="protein sequence ID" value="TDK49646.1"/>
    <property type="molecule type" value="Genomic_DNA"/>
</dbReference>